<dbReference type="KEGG" id="lrs:PX52LOC_00496"/>
<dbReference type="Pfam" id="PF14493">
    <property type="entry name" value="HTH_40"/>
    <property type="match status" value="1"/>
</dbReference>
<feature type="compositionally biased region" description="Low complexity" evidence="17">
    <location>
        <begin position="624"/>
        <end position="637"/>
    </location>
</feature>
<dbReference type="PROSITE" id="PS51192">
    <property type="entry name" value="HELICASE_ATP_BIND_1"/>
    <property type="match status" value="1"/>
</dbReference>
<dbReference type="InterPro" id="IPR018982">
    <property type="entry name" value="RQC_domain"/>
</dbReference>
<evidence type="ECO:0000256" key="17">
    <source>
        <dbReference type="SAM" id="MobiDB-lite"/>
    </source>
</evidence>
<dbReference type="Pfam" id="PF00271">
    <property type="entry name" value="Helicase_C"/>
    <property type="match status" value="1"/>
</dbReference>
<comment type="cofactor">
    <cofactor evidence="2">
        <name>Zn(2+)</name>
        <dbReference type="ChEBI" id="CHEBI:29105"/>
    </cofactor>
</comment>
<dbReference type="InterPro" id="IPR036388">
    <property type="entry name" value="WH-like_DNA-bd_sf"/>
</dbReference>
<dbReference type="InterPro" id="IPR036390">
    <property type="entry name" value="WH_DNA-bd_sf"/>
</dbReference>
<keyword evidence="14" id="KW-0413">Isomerase</keyword>
<dbReference type="EMBL" id="CP042425">
    <property type="protein sequence ID" value="QEL13638.1"/>
    <property type="molecule type" value="Genomic_DNA"/>
</dbReference>
<accession>A0A5C1A989</accession>
<dbReference type="GO" id="GO:0016787">
    <property type="term" value="F:hydrolase activity"/>
    <property type="evidence" value="ECO:0007669"/>
    <property type="project" value="UniProtKB-KW"/>
</dbReference>
<evidence type="ECO:0000256" key="6">
    <source>
        <dbReference type="ARBA" id="ARBA00022763"/>
    </source>
</evidence>
<dbReference type="CDD" id="cd18794">
    <property type="entry name" value="SF2_C_RecQ"/>
    <property type="match status" value="1"/>
</dbReference>
<keyword evidence="12" id="KW-0233">DNA recombination</keyword>
<feature type="region of interest" description="Disordered" evidence="17">
    <location>
        <begin position="613"/>
        <end position="638"/>
    </location>
</feature>
<dbReference type="GO" id="GO:0043590">
    <property type="term" value="C:bacterial nucleoid"/>
    <property type="evidence" value="ECO:0007669"/>
    <property type="project" value="TreeGrafter"/>
</dbReference>
<keyword evidence="7" id="KW-0378">Hydrolase</keyword>
<evidence type="ECO:0000256" key="16">
    <source>
        <dbReference type="NCBIfam" id="TIGR01389"/>
    </source>
</evidence>
<dbReference type="PROSITE" id="PS51194">
    <property type="entry name" value="HELICASE_CTER"/>
    <property type="match status" value="1"/>
</dbReference>
<dbReference type="GO" id="GO:0030894">
    <property type="term" value="C:replisome"/>
    <property type="evidence" value="ECO:0007669"/>
    <property type="project" value="TreeGrafter"/>
</dbReference>
<dbReference type="InterPro" id="IPR014001">
    <property type="entry name" value="Helicase_ATP-bd"/>
</dbReference>
<evidence type="ECO:0000256" key="15">
    <source>
        <dbReference type="ARBA" id="ARBA00034617"/>
    </source>
</evidence>
<evidence type="ECO:0000256" key="14">
    <source>
        <dbReference type="ARBA" id="ARBA00023235"/>
    </source>
</evidence>
<dbReference type="InterPro" id="IPR044876">
    <property type="entry name" value="HRDC_dom_sf"/>
</dbReference>
<evidence type="ECO:0000313" key="21">
    <source>
        <dbReference type="EMBL" id="QEL13638.1"/>
    </source>
</evidence>
<keyword evidence="5" id="KW-0547">Nucleotide-binding</keyword>
<dbReference type="Pfam" id="PF09382">
    <property type="entry name" value="RQC"/>
    <property type="match status" value="1"/>
</dbReference>
<evidence type="ECO:0000256" key="10">
    <source>
        <dbReference type="ARBA" id="ARBA00022840"/>
    </source>
</evidence>
<evidence type="ECO:0000256" key="11">
    <source>
        <dbReference type="ARBA" id="ARBA00023125"/>
    </source>
</evidence>
<keyword evidence="10" id="KW-0067">ATP-binding</keyword>
<evidence type="ECO:0000256" key="1">
    <source>
        <dbReference type="ARBA" id="ARBA00001946"/>
    </source>
</evidence>
<dbReference type="RefSeq" id="WP_149108593.1">
    <property type="nucleotide sequence ID" value="NZ_CP042425.1"/>
</dbReference>
<evidence type="ECO:0000256" key="4">
    <source>
        <dbReference type="ARBA" id="ARBA00022723"/>
    </source>
</evidence>
<dbReference type="EC" id="5.6.2.4" evidence="16"/>
<sequence length="737" mass="81007">MPTDLPPDLLAAVANHWGFRALRPLQTEAIRAVLNRRDSMVVMPTGGGKSLCYQAPALVRDGLTVVVSPLIALMKDQVDGLTRNGISAVRLDSTLTASERTEATAAIRSGQTRLVFVSPERLVNTGTAQLLREAGAHTVAIDEAHCISHWGHDFRPEYRMLARLREFFPGSSIHAYTATATEQVRNDIIAQLNLKKPEVLVGNFDRPNLTYRVLPQVDMISQIRDVLDRHKDEAGIVYCLRRADVDTVSQTLKRAKYRVVPYHAGMTAEQRKQSHDAFASEEADIVVATIAFGMGIDRSNVRFVIHACVPKTIEHYQQETGRAGRDGLPSECLLLFSIADVVALKRIMEKSATEANVGPEIVAGAKKQLDQMTHYASGATCRHKALVQHFGQQYDTPNCGACDICLGDTQDVPDAQVIAQKILSCVARVGESFGVNHVIDVLRGADTEAVRSRGHNALSTYGLLKEMAKPQIRDHVFQLLGQDVLAQSDGEYPVLKLTPASWAVMKGQKTVRLIQLKKAATEATAAGKTEKGTLPAGSDPELFELLRQLRRQHAARLSVPPYQIFADTILAELARCRPTTFERMRQVSGIGDVKLREFGTPFLNAIVNHSQAHKLSTDLPPPRESTSPPAAAPSAKPNTTKQLSFSLFRDGSSLEDVIHQTKLTRPTVCDHLADFIRQEKPESVLAWVSEDVCERVAAAAEQHGTARLKPVYLALNEEVNYDAIRVVFAFLDSQRGA</sequence>
<dbReference type="InterPro" id="IPR004589">
    <property type="entry name" value="DNA_helicase_ATP-dep_RecQ"/>
</dbReference>
<dbReference type="PROSITE" id="PS50967">
    <property type="entry name" value="HRDC"/>
    <property type="match status" value="1"/>
</dbReference>
<dbReference type="Pfam" id="PF16124">
    <property type="entry name" value="RecQ_Zn_bind"/>
    <property type="match status" value="1"/>
</dbReference>
<dbReference type="GO" id="GO:0006281">
    <property type="term" value="P:DNA repair"/>
    <property type="evidence" value="ECO:0007669"/>
    <property type="project" value="UniProtKB-KW"/>
</dbReference>
<dbReference type="Gene3D" id="3.40.50.300">
    <property type="entry name" value="P-loop containing nucleotide triphosphate hydrolases"/>
    <property type="match status" value="2"/>
</dbReference>
<dbReference type="SMART" id="SM00341">
    <property type="entry name" value="HRDC"/>
    <property type="match status" value="1"/>
</dbReference>
<keyword evidence="11" id="KW-0238">DNA-binding</keyword>
<keyword evidence="4" id="KW-0479">Metal-binding</keyword>
<dbReference type="GO" id="GO:0006260">
    <property type="term" value="P:DNA replication"/>
    <property type="evidence" value="ECO:0007669"/>
    <property type="project" value="InterPro"/>
</dbReference>
<dbReference type="GO" id="GO:0046872">
    <property type="term" value="F:metal ion binding"/>
    <property type="evidence" value="ECO:0007669"/>
    <property type="project" value="UniProtKB-KW"/>
</dbReference>
<dbReference type="SMART" id="SM00490">
    <property type="entry name" value="HELICc"/>
    <property type="match status" value="1"/>
</dbReference>
<evidence type="ECO:0000256" key="12">
    <source>
        <dbReference type="ARBA" id="ARBA00023172"/>
    </source>
</evidence>
<dbReference type="GO" id="GO:0003677">
    <property type="term" value="F:DNA binding"/>
    <property type="evidence" value="ECO:0007669"/>
    <property type="project" value="UniProtKB-KW"/>
</dbReference>
<dbReference type="FunFam" id="3.40.50.300:FF:001389">
    <property type="entry name" value="ATP-dependent DNA helicase RecQ"/>
    <property type="match status" value="1"/>
</dbReference>
<dbReference type="CDD" id="cd17920">
    <property type="entry name" value="DEXHc_RecQ"/>
    <property type="match status" value="1"/>
</dbReference>
<feature type="domain" description="Helicase C-terminal" evidence="20">
    <location>
        <begin position="222"/>
        <end position="369"/>
    </location>
</feature>
<dbReference type="Gene3D" id="1.10.10.10">
    <property type="entry name" value="Winged helix-like DNA-binding domain superfamily/Winged helix DNA-binding domain"/>
    <property type="match status" value="1"/>
</dbReference>
<dbReference type="SUPFAM" id="SSF47819">
    <property type="entry name" value="HRDC-like"/>
    <property type="match status" value="1"/>
</dbReference>
<dbReference type="SUPFAM" id="SSF52540">
    <property type="entry name" value="P-loop containing nucleoside triphosphate hydrolases"/>
    <property type="match status" value="1"/>
</dbReference>
<protein>
    <recommendedName>
        <fullName evidence="16">DNA helicase RecQ</fullName>
        <ecNumber evidence="16">5.6.2.4</ecNumber>
    </recommendedName>
</protein>
<dbReference type="InterPro" id="IPR001650">
    <property type="entry name" value="Helicase_C-like"/>
</dbReference>
<dbReference type="PANTHER" id="PTHR13710">
    <property type="entry name" value="DNA HELICASE RECQ FAMILY MEMBER"/>
    <property type="match status" value="1"/>
</dbReference>
<reference evidence="22" key="1">
    <citation type="submission" date="2019-08" db="EMBL/GenBank/DDBJ databases">
        <title>Limnoglobus roseus gen. nov., sp. nov., a novel freshwater planctomycete with a giant genome from the family Gemmataceae.</title>
        <authorList>
            <person name="Kulichevskaya I.S."/>
            <person name="Naumoff D.G."/>
            <person name="Miroshnikov K."/>
            <person name="Ivanova A."/>
            <person name="Philippov D.A."/>
            <person name="Hakobyan A."/>
            <person name="Rijpstra I.C."/>
            <person name="Sinninghe Damste J.S."/>
            <person name="Liesack W."/>
            <person name="Dedysh S.N."/>
        </authorList>
    </citation>
    <scope>NUCLEOTIDE SEQUENCE [LARGE SCALE GENOMIC DNA]</scope>
    <source>
        <strain evidence="22">PX52</strain>
    </source>
</reference>
<evidence type="ECO:0000259" key="18">
    <source>
        <dbReference type="PROSITE" id="PS50967"/>
    </source>
</evidence>
<dbReference type="InterPro" id="IPR011545">
    <property type="entry name" value="DEAD/DEAH_box_helicase_dom"/>
</dbReference>
<dbReference type="GO" id="GO:0005524">
    <property type="term" value="F:ATP binding"/>
    <property type="evidence" value="ECO:0007669"/>
    <property type="project" value="UniProtKB-KW"/>
</dbReference>
<comment type="similarity">
    <text evidence="3">Belongs to the helicase family. RecQ subfamily.</text>
</comment>
<dbReference type="GO" id="GO:0009378">
    <property type="term" value="F:four-way junction helicase activity"/>
    <property type="evidence" value="ECO:0007669"/>
    <property type="project" value="TreeGrafter"/>
</dbReference>
<dbReference type="NCBIfam" id="TIGR01389">
    <property type="entry name" value="recQ"/>
    <property type="match status" value="1"/>
</dbReference>
<dbReference type="GO" id="GO:0005737">
    <property type="term" value="C:cytoplasm"/>
    <property type="evidence" value="ECO:0007669"/>
    <property type="project" value="TreeGrafter"/>
</dbReference>
<dbReference type="InterPro" id="IPR010997">
    <property type="entry name" value="HRDC-like_sf"/>
</dbReference>
<organism evidence="21 22">
    <name type="scientific">Limnoglobus roseus</name>
    <dbReference type="NCBI Taxonomy" id="2598579"/>
    <lineage>
        <taxon>Bacteria</taxon>
        <taxon>Pseudomonadati</taxon>
        <taxon>Planctomycetota</taxon>
        <taxon>Planctomycetia</taxon>
        <taxon>Gemmatales</taxon>
        <taxon>Gemmataceae</taxon>
        <taxon>Limnoglobus</taxon>
    </lineage>
</organism>
<dbReference type="GO" id="GO:0043138">
    <property type="term" value="F:3'-5' DNA helicase activity"/>
    <property type="evidence" value="ECO:0007669"/>
    <property type="project" value="UniProtKB-EC"/>
</dbReference>
<feature type="domain" description="Helicase ATP-binding" evidence="19">
    <location>
        <begin position="30"/>
        <end position="198"/>
    </location>
</feature>
<dbReference type="InterPro" id="IPR006293">
    <property type="entry name" value="DNA_helicase_ATP-dep_RecQ_bac"/>
</dbReference>
<dbReference type="GO" id="GO:0009432">
    <property type="term" value="P:SOS response"/>
    <property type="evidence" value="ECO:0007669"/>
    <property type="project" value="UniProtKB-UniRule"/>
</dbReference>
<comment type="catalytic activity">
    <reaction evidence="15">
        <text>Couples ATP hydrolysis with the unwinding of duplex DNA by translocating in the 3'-5' direction.</text>
        <dbReference type="EC" id="5.6.2.4"/>
    </reaction>
</comment>
<dbReference type="SMART" id="SM00956">
    <property type="entry name" value="RQC"/>
    <property type="match status" value="1"/>
</dbReference>
<dbReference type="Pfam" id="PF00270">
    <property type="entry name" value="DEAD"/>
    <property type="match status" value="1"/>
</dbReference>
<evidence type="ECO:0000256" key="8">
    <source>
        <dbReference type="ARBA" id="ARBA00022806"/>
    </source>
</evidence>
<evidence type="ECO:0000256" key="5">
    <source>
        <dbReference type="ARBA" id="ARBA00022741"/>
    </source>
</evidence>
<keyword evidence="6" id="KW-0227">DNA damage</keyword>
<evidence type="ECO:0000259" key="20">
    <source>
        <dbReference type="PROSITE" id="PS51194"/>
    </source>
</evidence>
<dbReference type="Gene3D" id="1.10.150.80">
    <property type="entry name" value="HRDC domain"/>
    <property type="match status" value="1"/>
</dbReference>
<dbReference type="Proteomes" id="UP000324974">
    <property type="component" value="Chromosome"/>
</dbReference>
<dbReference type="SUPFAM" id="SSF46785">
    <property type="entry name" value="Winged helix' DNA-binding domain"/>
    <property type="match status" value="1"/>
</dbReference>
<dbReference type="SMART" id="SM00487">
    <property type="entry name" value="DEXDc"/>
    <property type="match status" value="1"/>
</dbReference>
<evidence type="ECO:0000313" key="22">
    <source>
        <dbReference type="Proteomes" id="UP000324974"/>
    </source>
</evidence>
<evidence type="ECO:0000256" key="13">
    <source>
        <dbReference type="ARBA" id="ARBA00023204"/>
    </source>
</evidence>
<evidence type="ECO:0000256" key="9">
    <source>
        <dbReference type="ARBA" id="ARBA00022833"/>
    </source>
</evidence>
<comment type="cofactor">
    <cofactor evidence="1">
        <name>Mg(2+)</name>
        <dbReference type="ChEBI" id="CHEBI:18420"/>
    </cofactor>
</comment>
<evidence type="ECO:0000256" key="3">
    <source>
        <dbReference type="ARBA" id="ARBA00005446"/>
    </source>
</evidence>
<dbReference type="NCBIfam" id="TIGR00614">
    <property type="entry name" value="recQ_fam"/>
    <property type="match status" value="1"/>
</dbReference>
<evidence type="ECO:0000259" key="19">
    <source>
        <dbReference type="PROSITE" id="PS51192"/>
    </source>
</evidence>
<dbReference type="InterPro" id="IPR027417">
    <property type="entry name" value="P-loop_NTPase"/>
</dbReference>
<keyword evidence="8 21" id="KW-0347">Helicase</keyword>
<feature type="domain" description="HRDC" evidence="18">
    <location>
        <begin position="536"/>
        <end position="616"/>
    </location>
</feature>
<dbReference type="InterPro" id="IPR032284">
    <property type="entry name" value="RecQ_Zn-bd"/>
</dbReference>
<dbReference type="InterPro" id="IPR029491">
    <property type="entry name" value="Helicase_HTH"/>
</dbReference>
<dbReference type="Pfam" id="PF00570">
    <property type="entry name" value="HRDC"/>
    <property type="match status" value="1"/>
</dbReference>
<evidence type="ECO:0000256" key="7">
    <source>
        <dbReference type="ARBA" id="ARBA00022801"/>
    </source>
</evidence>
<keyword evidence="22" id="KW-1185">Reference proteome</keyword>
<keyword evidence="13" id="KW-0234">DNA repair</keyword>
<proteinExistence type="inferred from homology"/>
<dbReference type="InterPro" id="IPR002121">
    <property type="entry name" value="HRDC_dom"/>
</dbReference>
<evidence type="ECO:0000256" key="2">
    <source>
        <dbReference type="ARBA" id="ARBA00001947"/>
    </source>
</evidence>
<dbReference type="PANTHER" id="PTHR13710:SF105">
    <property type="entry name" value="ATP-DEPENDENT DNA HELICASE Q1"/>
    <property type="match status" value="1"/>
</dbReference>
<gene>
    <name evidence="21" type="primary">recQ</name>
    <name evidence="21" type="ORF">PX52LOC_00496</name>
</gene>
<dbReference type="AlphaFoldDB" id="A0A5C1A989"/>
<name>A0A5C1A989_9BACT</name>
<keyword evidence="9" id="KW-0862">Zinc</keyword>
<dbReference type="GO" id="GO:0006310">
    <property type="term" value="P:DNA recombination"/>
    <property type="evidence" value="ECO:0007669"/>
    <property type="project" value="UniProtKB-UniRule"/>
</dbReference>
<dbReference type="OrthoDB" id="9763310at2"/>